<evidence type="ECO:0000259" key="1">
    <source>
        <dbReference type="Pfam" id="PF09350"/>
    </source>
</evidence>
<dbReference type="InterPro" id="IPR018961">
    <property type="entry name" value="DnaJ_homolog_subfam-C_membr-28"/>
</dbReference>
<protein>
    <submittedName>
        <fullName evidence="2">DUF1992 domain-containing protein</fullName>
    </submittedName>
</protein>
<proteinExistence type="predicted"/>
<keyword evidence="3" id="KW-1185">Reference proteome</keyword>
<dbReference type="PANTHER" id="PTHR39158">
    <property type="entry name" value="OS08G0560600 PROTEIN"/>
    <property type="match status" value="1"/>
</dbReference>
<reference evidence="2 3" key="1">
    <citation type="submission" date="2020-08" db="EMBL/GenBank/DDBJ databases">
        <title>Cohnella phylogeny.</title>
        <authorList>
            <person name="Dunlap C."/>
        </authorList>
    </citation>
    <scope>NUCLEOTIDE SEQUENCE [LARGE SCALE GENOMIC DNA]</scope>
    <source>
        <strain evidence="2 3">DSM 25241</strain>
    </source>
</reference>
<comment type="caution">
    <text evidence="2">The sequence shown here is derived from an EMBL/GenBank/DDBJ whole genome shotgun (WGS) entry which is preliminary data.</text>
</comment>
<dbReference type="Pfam" id="PF09350">
    <property type="entry name" value="DJC28_CD"/>
    <property type="match status" value="1"/>
</dbReference>
<feature type="domain" description="DnaJ homologue subfamily C member 28 conserved" evidence="1">
    <location>
        <begin position="7"/>
        <end position="72"/>
    </location>
</feature>
<dbReference type="AlphaFoldDB" id="A0A841SWL1"/>
<accession>A0A841SWL1</accession>
<organism evidence="2 3">
    <name type="scientific">Cohnella thailandensis</name>
    <dbReference type="NCBI Taxonomy" id="557557"/>
    <lineage>
        <taxon>Bacteria</taxon>
        <taxon>Bacillati</taxon>
        <taxon>Bacillota</taxon>
        <taxon>Bacilli</taxon>
        <taxon>Bacillales</taxon>
        <taxon>Paenibacillaceae</taxon>
        <taxon>Cohnella</taxon>
    </lineage>
</organism>
<evidence type="ECO:0000313" key="3">
    <source>
        <dbReference type="Proteomes" id="UP000535838"/>
    </source>
</evidence>
<name>A0A841SWL1_9BACL</name>
<dbReference type="Proteomes" id="UP000535838">
    <property type="component" value="Unassembled WGS sequence"/>
</dbReference>
<sequence length="124" mass="14286">MDWATSIAEQRIREAIESGSFSDLPGKGKPLPKDELEGVPEELRIGYRILKNAGALPPELELRKEMVSLEQLILACDDETERAKYRERLTPIKLKYQSLMRERGWTGLNAFENYRGQVEHKLTK</sequence>
<gene>
    <name evidence="2" type="ORF">H7B67_15990</name>
</gene>
<dbReference type="PANTHER" id="PTHR39158:SF1">
    <property type="entry name" value="DNAJ HOMOLOG SUBFAMILY C MEMBER 28"/>
    <property type="match status" value="1"/>
</dbReference>
<evidence type="ECO:0000313" key="2">
    <source>
        <dbReference type="EMBL" id="MBB6635622.1"/>
    </source>
</evidence>
<dbReference type="InterPro" id="IPR052573">
    <property type="entry name" value="DnaJ_C_subfamily_28"/>
</dbReference>
<dbReference type="RefSeq" id="WP_185120835.1">
    <property type="nucleotide sequence ID" value="NZ_JACJVQ010000013.1"/>
</dbReference>
<dbReference type="EMBL" id="JACJVQ010000013">
    <property type="protein sequence ID" value="MBB6635622.1"/>
    <property type="molecule type" value="Genomic_DNA"/>
</dbReference>